<proteinExistence type="predicted"/>
<evidence type="ECO:0000259" key="1">
    <source>
        <dbReference type="Pfam" id="PF13456"/>
    </source>
</evidence>
<dbReference type="InterPro" id="IPR002156">
    <property type="entry name" value="RNaseH_domain"/>
</dbReference>
<feature type="non-terminal residue" evidence="2">
    <location>
        <position position="59"/>
    </location>
</feature>
<reference evidence="2 3" key="1">
    <citation type="journal article" date="2021" name="Plant Biotechnol. J.">
        <title>Multi-omics assisted identification of the key and species-specific regulatory components of drought-tolerant mechanisms in Gossypium stocksii.</title>
        <authorList>
            <person name="Yu D."/>
            <person name="Ke L."/>
            <person name="Zhang D."/>
            <person name="Wu Y."/>
            <person name="Sun Y."/>
            <person name="Mei J."/>
            <person name="Sun J."/>
            <person name="Sun Y."/>
        </authorList>
    </citation>
    <scope>NUCLEOTIDE SEQUENCE [LARGE SCALE GENOMIC DNA]</scope>
    <source>
        <strain evidence="3">cv. E1</strain>
        <tissue evidence="2">Leaf</tissue>
    </source>
</reference>
<comment type="caution">
    <text evidence="2">The sequence shown here is derived from an EMBL/GenBank/DDBJ whole genome shotgun (WGS) entry which is preliminary data.</text>
</comment>
<dbReference type="EMBL" id="JAIQCV010000004">
    <property type="protein sequence ID" value="KAH1107727.1"/>
    <property type="molecule type" value="Genomic_DNA"/>
</dbReference>
<feature type="domain" description="RNase H type-1" evidence="1">
    <location>
        <begin position="11"/>
        <end position="51"/>
    </location>
</feature>
<dbReference type="GO" id="GO:0004523">
    <property type="term" value="F:RNA-DNA hybrid ribonuclease activity"/>
    <property type="evidence" value="ECO:0007669"/>
    <property type="project" value="InterPro"/>
</dbReference>
<dbReference type="OrthoDB" id="958708at2759"/>
<sequence length="59" mass="6635">GYTRYLDTCEVIDSELWGIFDGLQIAFDHGYQNIDIRIDSLEAVKFIHEGVGNDSNSAL</sequence>
<keyword evidence="3" id="KW-1185">Reference proteome</keyword>
<organism evidence="2 3">
    <name type="scientific">Gossypium stocksii</name>
    <dbReference type="NCBI Taxonomy" id="47602"/>
    <lineage>
        <taxon>Eukaryota</taxon>
        <taxon>Viridiplantae</taxon>
        <taxon>Streptophyta</taxon>
        <taxon>Embryophyta</taxon>
        <taxon>Tracheophyta</taxon>
        <taxon>Spermatophyta</taxon>
        <taxon>Magnoliopsida</taxon>
        <taxon>eudicotyledons</taxon>
        <taxon>Gunneridae</taxon>
        <taxon>Pentapetalae</taxon>
        <taxon>rosids</taxon>
        <taxon>malvids</taxon>
        <taxon>Malvales</taxon>
        <taxon>Malvaceae</taxon>
        <taxon>Malvoideae</taxon>
        <taxon>Gossypium</taxon>
    </lineage>
</organism>
<gene>
    <name evidence="2" type="ORF">J1N35_011495</name>
</gene>
<dbReference type="Pfam" id="PF13456">
    <property type="entry name" value="RVT_3"/>
    <property type="match status" value="1"/>
</dbReference>
<accession>A0A9D4ABI8</accession>
<evidence type="ECO:0000313" key="3">
    <source>
        <dbReference type="Proteomes" id="UP000828251"/>
    </source>
</evidence>
<evidence type="ECO:0000313" key="2">
    <source>
        <dbReference type="EMBL" id="KAH1107727.1"/>
    </source>
</evidence>
<feature type="non-terminal residue" evidence="2">
    <location>
        <position position="1"/>
    </location>
</feature>
<dbReference type="GO" id="GO:0003676">
    <property type="term" value="F:nucleic acid binding"/>
    <property type="evidence" value="ECO:0007669"/>
    <property type="project" value="InterPro"/>
</dbReference>
<dbReference type="AlphaFoldDB" id="A0A9D4ABI8"/>
<name>A0A9D4ABI8_9ROSI</name>
<protein>
    <recommendedName>
        <fullName evidence="1">RNase H type-1 domain-containing protein</fullName>
    </recommendedName>
</protein>
<dbReference type="Proteomes" id="UP000828251">
    <property type="component" value="Unassembled WGS sequence"/>
</dbReference>